<dbReference type="AlphaFoldDB" id="A0A1E3NKA3"/>
<feature type="compositionally biased region" description="Low complexity" evidence="1">
    <location>
        <begin position="277"/>
        <end position="293"/>
    </location>
</feature>
<feature type="compositionally biased region" description="Low complexity" evidence="1">
    <location>
        <begin position="306"/>
        <end position="327"/>
    </location>
</feature>
<feature type="compositionally biased region" description="Low complexity" evidence="1">
    <location>
        <begin position="449"/>
        <end position="466"/>
    </location>
</feature>
<name>A0A1E3NKA3_9ASCO</name>
<dbReference type="EMBL" id="KV454003">
    <property type="protein sequence ID" value="ODQ46516.1"/>
    <property type="molecule type" value="Genomic_DNA"/>
</dbReference>
<feature type="compositionally biased region" description="Low complexity" evidence="1">
    <location>
        <begin position="337"/>
        <end position="356"/>
    </location>
</feature>
<evidence type="ECO:0000313" key="3">
    <source>
        <dbReference type="Proteomes" id="UP000094455"/>
    </source>
</evidence>
<feature type="region of interest" description="Disordered" evidence="1">
    <location>
        <begin position="502"/>
        <end position="562"/>
    </location>
</feature>
<feature type="region of interest" description="Disordered" evidence="1">
    <location>
        <begin position="449"/>
        <end position="482"/>
    </location>
</feature>
<organism evidence="2 3">
    <name type="scientific">Pichia membranifaciens NRRL Y-2026</name>
    <dbReference type="NCBI Taxonomy" id="763406"/>
    <lineage>
        <taxon>Eukaryota</taxon>
        <taxon>Fungi</taxon>
        <taxon>Dikarya</taxon>
        <taxon>Ascomycota</taxon>
        <taxon>Saccharomycotina</taxon>
        <taxon>Pichiomycetes</taxon>
        <taxon>Pichiales</taxon>
        <taxon>Pichiaceae</taxon>
        <taxon>Pichia</taxon>
    </lineage>
</organism>
<feature type="compositionally biased region" description="Low complexity" evidence="1">
    <location>
        <begin position="529"/>
        <end position="549"/>
    </location>
</feature>
<feature type="compositionally biased region" description="Polar residues" evidence="1">
    <location>
        <begin position="294"/>
        <end position="305"/>
    </location>
</feature>
<sequence>MFSPPSSTDYDDSLGNRPGGRGHGHGSGNNSSSNHFGSFSFSDPSSAAASASASPVSSVARRKASKPAASKNIDVPAATIASNPTHSSNLGIHSPLSLESAKSNDSQDPGADAASSHAAESVYYVKHKGGPGSKSATSNDRKSSLDNDQFSLASSISRSSMNSRADDSLIFERLVQDPLTDAQPIPHSLPRHVSSEAFIPASLDTTTHMILNNDDPMEEMSNDDPANPSGVQLGFSSRRSSLANLEAALGHSSAASSRRPSIANLQSSFGMNSSYRLNSSSTNTLSRSQTNSSFSNLTQQFQNSNSSRRIPQSQPLSQSLSQNSQNSAPNIPPAGASNLPPLTTSLTSSSVNSLTNQRNPSSSPVLKNKSFCSYADIIAQDDHESKFQIRRPSISLSLNNQKLARTNSMSSASQICGCNSPRSPSNCAPSSFANNLRSNSTVSNILLPPNNANNNTSANISTSNNNKIIRGGSPSVKSDSNYIPLPSFALESDNRDYPINNVNNNNTPRRSGFSGRPIVNTGGHTMRLSNSNSSYNSNNYPGSNFNSPSHNLKKNELPSSNSRSIQNELISDDESIKSFKTANLPTE</sequence>
<accession>A0A1E3NKA3</accession>
<feature type="compositionally biased region" description="Gly residues" evidence="1">
    <location>
        <begin position="17"/>
        <end position="27"/>
    </location>
</feature>
<reference evidence="2 3" key="1">
    <citation type="journal article" date="2016" name="Proc. Natl. Acad. Sci. U.S.A.">
        <title>Comparative genomics of biotechnologically important yeasts.</title>
        <authorList>
            <person name="Riley R."/>
            <person name="Haridas S."/>
            <person name="Wolfe K.H."/>
            <person name="Lopes M.R."/>
            <person name="Hittinger C.T."/>
            <person name="Goeker M."/>
            <person name="Salamov A.A."/>
            <person name="Wisecaver J.H."/>
            <person name="Long T.M."/>
            <person name="Calvey C.H."/>
            <person name="Aerts A.L."/>
            <person name="Barry K.W."/>
            <person name="Choi C."/>
            <person name="Clum A."/>
            <person name="Coughlan A.Y."/>
            <person name="Deshpande S."/>
            <person name="Douglass A.P."/>
            <person name="Hanson S.J."/>
            <person name="Klenk H.-P."/>
            <person name="LaButti K.M."/>
            <person name="Lapidus A."/>
            <person name="Lindquist E.A."/>
            <person name="Lipzen A.M."/>
            <person name="Meier-Kolthoff J.P."/>
            <person name="Ohm R.A."/>
            <person name="Otillar R.P."/>
            <person name="Pangilinan J.L."/>
            <person name="Peng Y."/>
            <person name="Rokas A."/>
            <person name="Rosa C.A."/>
            <person name="Scheuner C."/>
            <person name="Sibirny A.A."/>
            <person name="Slot J.C."/>
            <person name="Stielow J.B."/>
            <person name="Sun H."/>
            <person name="Kurtzman C.P."/>
            <person name="Blackwell M."/>
            <person name="Grigoriev I.V."/>
            <person name="Jeffries T.W."/>
        </authorList>
    </citation>
    <scope>NUCLEOTIDE SEQUENCE [LARGE SCALE GENOMIC DNA]</scope>
    <source>
        <strain evidence="2 3">NRRL Y-2026</strain>
    </source>
</reference>
<dbReference type="GeneID" id="30177873"/>
<feature type="compositionally biased region" description="Low complexity" evidence="1">
    <location>
        <begin position="28"/>
        <end position="59"/>
    </location>
</feature>
<dbReference type="OrthoDB" id="5364312at2759"/>
<dbReference type="Proteomes" id="UP000094455">
    <property type="component" value="Unassembled WGS sequence"/>
</dbReference>
<dbReference type="RefSeq" id="XP_019017629.1">
    <property type="nucleotide sequence ID" value="XM_019161186.1"/>
</dbReference>
<feature type="region of interest" description="Disordered" evidence="1">
    <location>
        <begin position="277"/>
        <end position="366"/>
    </location>
</feature>
<evidence type="ECO:0000256" key="1">
    <source>
        <dbReference type="SAM" id="MobiDB-lite"/>
    </source>
</evidence>
<feature type="region of interest" description="Disordered" evidence="1">
    <location>
        <begin position="1"/>
        <end position="146"/>
    </location>
</feature>
<protein>
    <submittedName>
        <fullName evidence="2">Uncharacterized protein</fullName>
    </submittedName>
</protein>
<gene>
    <name evidence="2" type="ORF">PICMEDRAFT_16386</name>
</gene>
<feature type="compositionally biased region" description="Polar residues" evidence="1">
    <location>
        <begin position="80"/>
        <end position="91"/>
    </location>
</feature>
<evidence type="ECO:0000313" key="2">
    <source>
        <dbReference type="EMBL" id="ODQ46516.1"/>
    </source>
</evidence>
<proteinExistence type="predicted"/>
<keyword evidence="3" id="KW-1185">Reference proteome</keyword>
<feature type="region of interest" description="Disordered" evidence="1">
    <location>
        <begin position="215"/>
        <end position="234"/>
    </location>
</feature>